<gene>
    <name evidence="2" type="ORF">Daura_01915</name>
</gene>
<proteinExistence type="predicted"/>
<dbReference type="PROSITE" id="PS51257">
    <property type="entry name" value="PROKAR_LIPOPROTEIN"/>
    <property type="match status" value="1"/>
</dbReference>
<dbReference type="EMBL" id="CP073767">
    <property type="protein sequence ID" value="UWZ55064.1"/>
    <property type="molecule type" value="Genomic_DNA"/>
</dbReference>
<evidence type="ECO:0000313" key="3">
    <source>
        <dbReference type="Proteomes" id="UP001058003"/>
    </source>
</evidence>
<evidence type="ECO:0000256" key="1">
    <source>
        <dbReference type="SAM" id="SignalP"/>
    </source>
</evidence>
<dbReference type="RefSeq" id="WP_156089977.1">
    <property type="nucleotide sequence ID" value="NZ_CP073767.1"/>
</dbReference>
<name>A0A9Q9IF21_9ACTN</name>
<dbReference type="KEGG" id="daur:Daura_01915"/>
<evidence type="ECO:0000313" key="2">
    <source>
        <dbReference type="EMBL" id="UWZ55064.1"/>
    </source>
</evidence>
<feature type="signal peptide" evidence="1">
    <location>
        <begin position="1"/>
        <end position="20"/>
    </location>
</feature>
<keyword evidence="1" id="KW-0732">Signal</keyword>
<dbReference type="Proteomes" id="UP001058003">
    <property type="component" value="Chromosome"/>
</dbReference>
<keyword evidence="3" id="KW-1185">Reference proteome</keyword>
<protein>
    <recommendedName>
        <fullName evidence="4">Lipoprotein</fullName>
    </recommendedName>
</protein>
<dbReference type="AlphaFoldDB" id="A0A9Q9IF21"/>
<sequence length="162" mass="16716">MRGVLLPLVLVLAGASTGCAGRRADPPSPALPTRLLDQAQTTPDQVPTGVVTARLIATPDTWTRTWQRVQAGRYPPPSPPPVDFGAERVLYVAAGPPAMAITDVAPSVTGGRPQVAVTITVAGSCGGAAVVSRPYRLVAVPPVPGPDDTEVPVTVTRTPQRC</sequence>
<reference evidence="2" key="1">
    <citation type="submission" date="2021-04" db="EMBL/GenBank/DDBJ databases">
        <title>Dactylosporangium aurantiacum NRRL B-8018 full assembly.</title>
        <authorList>
            <person name="Hartkoorn R.C."/>
            <person name="Beaudoing E."/>
            <person name="Hot D."/>
        </authorList>
    </citation>
    <scope>NUCLEOTIDE SEQUENCE</scope>
    <source>
        <strain evidence="2">NRRL B-8018</strain>
    </source>
</reference>
<feature type="chain" id="PRO_5040151332" description="Lipoprotein" evidence="1">
    <location>
        <begin position="21"/>
        <end position="162"/>
    </location>
</feature>
<accession>A0A9Q9IF21</accession>
<evidence type="ECO:0008006" key="4">
    <source>
        <dbReference type="Google" id="ProtNLM"/>
    </source>
</evidence>
<organism evidence="2 3">
    <name type="scientific">Dactylosporangium aurantiacum</name>
    <dbReference type="NCBI Taxonomy" id="35754"/>
    <lineage>
        <taxon>Bacteria</taxon>
        <taxon>Bacillati</taxon>
        <taxon>Actinomycetota</taxon>
        <taxon>Actinomycetes</taxon>
        <taxon>Micromonosporales</taxon>
        <taxon>Micromonosporaceae</taxon>
        <taxon>Dactylosporangium</taxon>
    </lineage>
</organism>